<dbReference type="PROSITE" id="PS50158">
    <property type="entry name" value="ZF_CCHC"/>
    <property type="match status" value="1"/>
</dbReference>
<dbReference type="PROSITE" id="PS50878">
    <property type="entry name" value="RT_POL"/>
    <property type="match status" value="1"/>
</dbReference>
<dbReference type="InterPro" id="IPR026960">
    <property type="entry name" value="RVT-Znf"/>
</dbReference>
<dbReference type="SUPFAM" id="SSF56219">
    <property type="entry name" value="DNase I-like"/>
    <property type="match status" value="1"/>
</dbReference>
<dbReference type="GO" id="GO:0008270">
    <property type="term" value="F:zinc ion binding"/>
    <property type="evidence" value="ECO:0007669"/>
    <property type="project" value="UniProtKB-KW"/>
</dbReference>
<evidence type="ECO:0000256" key="2">
    <source>
        <dbReference type="SAM" id="MobiDB-lite"/>
    </source>
</evidence>
<evidence type="ECO:0000259" key="4">
    <source>
        <dbReference type="PROSITE" id="PS50878"/>
    </source>
</evidence>
<feature type="domain" description="Reverse transcriptase" evidence="4">
    <location>
        <begin position="1035"/>
        <end position="1283"/>
    </location>
</feature>
<evidence type="ECO:0000313" key="5">
    <source>
        <dbReference type="EMBL" id="KAI0524418.1"/>
    </source>
</evidence>
<protein>
    <recommendedName>
        <fullName evidence="7">Reverse transcriptase</fullName>
    </recommendedName>
</protein>
<dbReference type="Gene3D" id="3.60.10.10">
    <property type="entry name" value="Endonuclease/exonuclease/phosphatase"/>
    <property type="match status" value="1"/>
</dbReference>
<evidence type="ECO:0000259" key="3">
    <source>
        <dbReference type="PROSITE" id="PS50158"/>
    </source>
</evidence>
<keyword evidence="6" id="KW-1185">Reference proteome</keyword>
<dbReference type="Pfam" id="PF14111">
    <property type="entry name" value="DUF4283"/>
    <property type="match status" value="1"/>
</dbReference>
<feature type="region of interest" description="Disordered" evidence="2">
    <location>
        <begin position="1"/>
        <end position="37"/>
    </location>
</feature>
<comment type="caution">
    <text evidence="5">The sequence shown here is derived from an EMBL/GenBank/DDBJ whole genome shotgun (WGS) entry which is preliminary data.</text>
</comment>
<dbReference type="InterPro" id="IPR000477">
    <property type="entry name" value="RT_dom"/>
</dbReference>
<dbReference type="GO" id="GO:0003676">
    <property type="term" value="F:nucleic acid binding"/>
    <property type="evidence" value="ECO:0007669"/>
    <property type="project" value="InterPro"/>
</dbReference>
<sequence>MEDRRSAATVTPVIPRPPHPPSSRKFVRQTGSSPPAFGDSGLLNDRKFFLSKEWPIVINEGGLLLKKKVQEFEGKGKGILMEENLTDKFSDKIINLSKSLEFNKCTPTSCDLVPSESDIGRKGLQQAIQTFEDLDRSKNTDETSLQSSDLLKANIKVSDLNFGENFLKEGVVKLHEEKELENSNRLQKALVIKVFGNNIPFNIISIELRKQWSKFGKFHLTQLGLGWVLCAFEDQESAEGIFTSGPWYVNGNIVGMDRWTASFSPNSYKGLIAPIWIRMPNLPLQCWDEINVCRIASMVGTPYLLDGNMFQWSRREFARVCVRVKLDEKLPLGVWIEGKLGKFYQNIVYERLPTFCLKCSKLGHLKEDCLENMIPTKSNLGREDLVSKNDYKPIPNSKALVGDSNHEADKDLYGPWIQVENKKKKALKTNFNREEVRNSNPIIEVETNSVIINNIEPVAEDKLPEMEGIMKNSCGNETMVSDIVREGSLAEEGEIIEGNVTPGMLCLEEESNQKDILGNSVSTFGKDNLTEDNSSTLKKKGLKQLKGLGPINLKTRNRKKERANKKKASLYLKEVVKDQNVLFVGLLETKMVSIEIKDVENLIGIDWDYCYHPSNGFYGGILVLWRKSITKFRKIDSSNQFLIGDLDIINKGIWRIETIYGSKDVYNRRSLWNGLEPYITNDLPMLIGGDFNCLLSKEDKKGGRRFVFSLGPKEMKSFLTSNDLHEIGFVGPRLTWSNNKKGAERIMERLDRILVNSIAVNNNQQLVVKHLPRVASDHCPLILKIFDQSSKGLNSLKFEDVWASYPASYAVVKEAWKRKDKGSAAEILNAKLRRTIKALFFWSKAKLQDLGAQKNLLKEDILKLQIKEAEDGELFQEESVLLKYKINELNSTLARLNTWWRQRSKVKWIGEGDQNSKFFHSMASARKNNNYIHCIKDSNGLIVEDQTKIEEVLIQFFKRKWRERNCLLEDWPEVHQVLEEEDKRLLNSEFLIEEIEKAITDTTGYTSPGEDGITYSFIKSYWSVVKTEFWDALNSFFQTAIMDDKWKRTLIVLIPKINKPIYAHNYRHISLCAFIKGRSLQDHALIAQELFHKFRNSKASEGLVSIKLDMEQAYDSMGWPTLQKVLSYFGFPVFFSKLIMECVQNPSFSILINGKPSNWIKANSGFRQGCPLSPYLFIICSQLLTNGIMEKDEFGVRVSKNGPKISHLLYADDIIFFAEAKLKNMKTIKEIVTIYCEWTGQNVNSNKSGILFGKTVNSRKKRKIKRIMGYKEVKEINYLGSKLTLRRLSRVDFQFLLYKVLKKLNCWGLKYISLAGKLILVKTVILALPSSYSTISLVPKAVLRDIEKHCRRFILDKSNEIHGLHYLSWEKLCEPIENGGRGLQSCSNKVGPLRAKLARKYMKDEESLLHRTLYPRYGSCWEVANGNKSISAAWKIIKDGSIFLKNIVRWDIANGNSIDVFEDTWILDKCLNRWPTFVNPLEANGKLTMDYFITGNYWNLNKLHNFFGIELVRLICHTEIRSELINDNFDLIHMESGRIISSMAANTNSSSNSVQPQWSWLKKSKLNARVENFCWRMFNNALPTFSFLSYRRLQTSSYCPRGYQEEENICHLICRCQKLIEIFKILDTWGFHIPDFNNKEEVFEWLFRQNHFMSSLLCNVIYLNWNERNELVHGKKEKSSMVIAIEAISFLGALKTPNFIKSGRLGSNQHMLFEDHWCPPPPEWIKLNVDATLFPSYKGGIGGVIRDFKGRLIAAFGKPEIHWDITSLELLAITSGKDILKDWMHGFKDVESVVEEGEPIPVAAPII</sequence>
<organism evidence="5 6">
    <name type="scientific">Dendrobium nobile</name>
    <name type="common">Orchid</name>
    <dbReference type="NCBI Taxonomy" id="94219"/>
    <lineage>
        <taxon>Eukaryota</taxon>
        <taxon>Viridiplantae</taxon>
        <taxon>Streptophyta</taxon>
        <taxon>Embryophyta</taxon>
        <taxon>Tracheophyta</taxon>
        <taxon>Spermatophyta</taxon>
        <taxon>Magnoliopsida</taxon>
        <taxon>Liliopsida</taxon>
        <taxon>Asparagales</taxon>
        <taxon>Orchidaceae</taxon>
        <taxon>Epidendroideae</taxon>
        <taxon>Malaxideae</taxon>
        <taxon>Dendrobiinae</taxon>
        <taxon>Dendrobium</taxon>
    </lineage>
</organism>
<dbReference type="EMBL" id="JAGYWB010000004">
    <property type="protein sequence ID" value="KAI0524418.1"/>
    <property type="molecule type" value="Genomic_DNA"/>
</dbReference>
<keyword evidence="1" id="KW-0863">Zinc-finger</keyword>
<dbReference type="InterPro" id="IPR043502">
    <property type="entry name" value="DNA/RNA_pol_sf"/>
</dbReference>
<evidence type="ECO:0008006" key="7">
    <source>
        <dbReference type="Google" id="ProtNLM"/>
    </source>
</evidence>
<accession>A0A8T3C4F6</accession>
<gene>
    <name evidence="5" type="ORF">KFK09_003786</name>
</gene>
<dbReference type="GO" id="GO:0003824">
    <property type="term" value="F:catalytic activity"/>
    <property type="evidence" value="ECO:0007669"/>
    <property type="project" value="InterPro"/>
</dbReference>
<dbReference type="PANTHER" id="PTHR33116:SF86">
    <property type="entry name" value="REVERSE TRANSCRIPTASE DOMAIN-CONTAINING PROTEIN"/>
    <property type="match status" value="1"/>
</dbReference>
<keyword evidence="1" id="KW-0862">Zinc</keyword>
<dbReference type="Pfam" id="PF03372">
    <property type="entry name" value="Exo_endo_phos"/>
    <property type="match status" value="1"/>
</dbReference>
<dbReference type="Pfam" id="PF13966">
    <property type="entry name" value="zf-RVT"/>
    <property type="match status" value="1"/>
</dbReference>
<evidence type="ECO:0000313" key="6">
    <source>
        <dbReference type="Proteomes" id="UP000829196"/>
    </source>
</evidence>
<dbReference type="Pfam" id="PF00078">
    <property type="entry name" value="RVT_1"/>
    <property type="match status" value="1"/>
</dbReference>
<reference evidence="5" key="1">
    <citation type="journal article" date="2022" name="Front. Genet.">
        <title>Chromosome-Scale Assembly of the Dendrobium nobile Genome Provides Insights Into the Molecular Mechanism of the Biosynthesis of the Medicinal Active Ingredient of Dendrobium.</title>
        <authorList>
            <person name="Xu Q."/>
            <person name="Niu S.-C."/>
            <person name="Li K.-L."/>
            <person name="Zheng P.-J."/>
            <person name="Zhang X.-J."/>
            <person name="Jia Y."/>
            <person name="Liu Y."/>
            <person name="Niu Y.-X."/>
            <person name="Yu L.-H."/>
            <person name="Chen D.-F."/>
            <person name="Zhang G.-Q."/>
        </authorList>
    </citation>
    <scope>NUCLEOTIDE SEQUENCE</scope>
    <source>
        <tissue evidence="5">Leaf</tissue>
    </source>
</reference>
<dbReference type="OrthoDB" id="608912at2759"/>
<dbReference type="InterPro" id="IPR005135">
    <property type="entry name" value="Endo/exonuclease/phosphatase"/>
</dbReference>
<dbReference type="InterPro" id="IPR036691">
    <property type="entry name" value="Endo/exonu/phosph_ase_sf"/>
</dbReference>
<dbReference type="InterPro" id="IPR001878">
    <property type="entry name" value="Znf_CCHC"/>
</dbReference>
<dbReference type="PANTHER" id="PTHR33116">
    <property type="entry name" value="REVERSE TRANSCRIPTASE ZINC-BINDING DOMAIN-CONTAINING PROTEIN-RELATED-RELATED"/>
    <property type="match status" value="1"/>
</dbReference>
<proteinExistence type="predicted"/>
<evidence type="ECO:0000256" key="1">
    <source>
        <dbReference type="PROSITE-ProRule" id="PRU00047"/>
    </source>
</evidence>
<feature type="domain" description="CCHC-type" evidence="3">
    <location>
        <begin position="356"/>
        <end position="369"/>
    </location>
</feature>
<name>A0A8T3C4F6_DENNO</name>
<keyword evidence="1" id="KW-0479">Metal-binding</keyword>
<dbReference type="CDD" id="cd01650">
    <property type="entry name" value="RT_nLTR_like"/>
    <property type="match status" value="1"/>
</dbReference>
<dbReference type="Proteomes" id="UP000829196">
    <property type="component" value="Unassembled WGS sequence"/>
</dbReference>
<dbReference type="SUPFAM" id="SSF56672">
    <property type="entry name" value="DNA/RNA polymerases"/>
    <property type="match status" value="1"/>
</dbReference>
<dbReference type="InterPro" id="IPR025558">
    <property type="entry name" value="DUF4283"/>
</dbReference>